<feature type="compositionally biased region" description="Gly residues" evidence="6">
    <location>
        <begin position="814"/>
        <end position="823"/>
    </location>
</feature>
<evidence type="ECO:0000256" key="1">
    <source>
        <dbReference type="ARBA" id="ARBA00004141"/>
    </source>
</evidence>
<feature type="compositionally biased region" description="Low complexity" evidence="6">
    <location>
        <begin position="765"/>
        <end position="785"/>
    </location>
</feature>
<accession>A0ABR1LIF6</accession>
<gene>
    <name evidence="9" type="ORF">J3D65DRAFT_629682</name>
</gene>
<dbReference type="InterPro" id="IPR052337">
    <property type="entry name" value="SAT4-like"/>
</dbReference>
<feature type="compositionally biased region" description="Acidic residues" evidence="6">
    <location>
        <begin position="606"/>
        <end position="622"/>
    </location>
</feature>
<protein>
    <recommendedName>
        <fullName evidence="8">Rhodopsin domain-containing protein</fullName>
    </recommendedName>
</protein>
<feature type="transmembrane region" description="Helical" evidence="7">
    <location>
        <begin position="230"/>
        <end position="251"/>
    </location>
</feature>
<dbReference type="PANTHER" id="PTHR33048">
    <property type="entry name" value="PTH11-LIKE INTEGRAL MEMBRANE PROTEIN (AFU_ORTHOLOGUE AFUA_5G11245)"/>
    <property type="match status" value="1"/>
</dbReference>
<evidence type="ECO:0000256" key="6">
    <source>
        <dbReference type="SAM" id="MobiDB-lite"/>
    </source>
</evidence>
<sequence length="855" mass="92515">MTRGIVPPTELAIAWQTDLDSYPRGERRGNAVIVLTSVLIFTTLWVLALRLWARLKAHSFGLDDLLIFFAAIPTVGLSISIILGHIYYGFDRHAWELTMLQGFETRKISFAISILYVIGTGLTKVSILCFHRRLSGTISPRYLFALHAAIAFVIAYMVTFTITLCVGCRPLQAFWRQLDPRWRARYKFECFDEAADILAASAVSLVQDIIACGLPLLIMWQLSIPKRQKIALTGVFGLGIFLCIVGAIRIYYIYKLYYTGSYDATWAAGHIWIWTAVEACLGICCSSAPALKIFFRRVIGGSSAGGSAGYSHGLSRSFGLSSRHSGTASRAGRWSHLSSKIRGSDMDFVDASTASGGDAHSINSTTTSELNHMHHLHSINELEYNSPKKTTVAESIQEIDEEGLSPNKDEEYRIGSLQWVVATPKNAVPGKLKPFPYSASEPPRGRPDTLETSSMSKKSTPSLQTLRSGRSQQNIGSASPKSPAAVHLRTSTDSYDRAHPPPPPTCTARHYNQTHLPPIRPPPPHTSSSSTSPSTTSSPKTSTDRPHPPPSCTARHYNQTHLPPIRPPPPHSSSSLASQSTASSPATGTGTKSSLPPITPSPPEVELLEEEEGNDSYDDDVVDFYTSSPTPPPAPAESPSFNNWPLPVPTPDAHRQVQAQAQAQSSQPQQKQPPQPPQPPPEPPQQQQQPPPENTYTYTNTPQTTISQTSLAKTTKPTTTPPSAQPPRRSIGGDTMLMDADALFNDAARAADLEIAEEEKKKKALAAAAAAQNQSSSTATTPSSALGQRDMYARRGALAGGEELCSGLTVGTDGRWGGKGGGARSEASETETEASSLSQKSARESGRKGRLGHRR</sequence>
<feature type="domain" description="Rhodopsin" evidence="8">
    <location>
        <begin position="49"/>
        <end position="297"/>
    </location>
</feature>
<name>A0ABR1LIF6_9PEZI</name>
<feature type="transmembrane region" description="Helical" evidence="7">
    <location>
        <begin position="31"/>
        <end position="53"/>
    </location>
</feature>
<comment type="caution">
    <text evidence="9">The sequence shown here is derived from an EMBL/GenBank/DDBJ whole genome shotgun (WGS) entry which is preliminary data.</text>
</comment>
<feature type="region of interest" description="Disordered" evidence="6">
    <location>
        <begin position="759"/>
        <end position="788"/>
    </location>
</feature>
<proteinExistence type="inferred from homology"/>
<evidence type="ECO:0000313" key="10">
    <source>
        <dbReference type="Proteomes" id="UP001360953"/>
    </source>
</evidence>
<keyword evidence="10" id="KW-1185">Reference proteome</keyword>
<feature type="compositionally biased region" description="Low complexity" evidence="6">
    <location>
        <begin position="694"/>
        <end position="718"/>
    </location>
</feature>
<keyword evidence="3 7" id="KW-1133">Transmembrane helix</keyword>
<feature type="compositionally biased region" description="Pro residues" evidence="6">
    <location>
        <begin position="671"/>
        <end position="693"/>
    </location>
</feature>
<feature type="region of interest" description="Disordered" evidence="6">
    <location>
        <begin position="800"/>
        <end position="855"/>
    </location>
</feature>
<dbReference type="PANTHER" id="PTHR33048:SF129">
    <property type="entry name" value="INTEGRAL MEMBRANE PROTEIN-RELATED"/>
    <property type="match status" value="1"/>
</dbReference>
<feature type="transmembrane region" description="Helical" evidence="7">
    <location>
        <begin position="108"/>
        <end position="130"/>
    </location>
</feature>
<keyword evidence="2 7" id="KW-0812">Transmembrane</keyword>
<comment type="subcellular location">
    <subcellularLocation>
        <location evidence="1">Membrane</location>
        <topology evidence="1">Multi-pass membrane protein</topology>
    </subcellularLocation>
</comment>
<evidence type="ECO:0000256" key="4">
    <source>
        <dbReference type="ARBA" id="ARBA00023136"/>
    </source>
</evidence>
<feature type="transmembrane region" description="Helical" evidence="7">
    <location>
        <begin position="142"/>
        <end position="175"/>
    </location>
</feature>
<dbReference type="EMBL" id="JBBPEH010000008">
    <property type="protein sequence ID" value="KAK7534996.1"/>
    <property type="molecule type" value="Genomic_DNA"/>
</dbReference>
<evidence type="ECO:0000256" key="5">
    <source>
        <dbReference type="ARBA" id="ARBA00038359"/>
    </source>
</evidence>
<dbReference type="Pfam" id="PF20684">
    <property type="entry name" value="Fung_rhodopsin"/>
    <property type="match status" value="1"/>
</dbReference>
<evidence type="ECO:0000259" key="8">
    <source>
        <dbReference type="Pfam" id="PF20684"/>
    </source>
</evidence>
<reference evidence="9 10" key="1">
    <citation type="submission" date="2024-04" db="EMBL/GenBank/DDBJ databases">
        <title>Phyllosticta paracitricarpa is synonymous to the EU quarantine fungus P. citricarpa based on phylogenomic analyses.</title>
        <authorList>
            <consortium name="Lawrence Berkeley National Laboratory"/>
            <person name="Van ingen-buijs V.A."/>
            <person name="Van westerhoven A.C."/>
            <person name="Haridas S."/>
            <person name="Skiadas P."/>
            <person name="Martin F."/>
            <person name="Groenewald J.Z."/>
            <person name="Crous P.W."/>
            <person name="Seidl M.F."/>
        </authorList>
    </citation>
    <scope>NUCLEOTIDE SEQUENCE [LARGE SCALE GENOMIC DNA]</scope>
    <source>
        <strain evidence="9 10">CPC 17464</strain>
    </source>
</reference>
<feature type="compositionally biased region" description="Polar residues" evidence="6">
    <location>
        <begin position="450"/>
        <end position="480"/>
    </location>
</feature>
<comment type="similarity">
    <text evidence="5">Belongs to the SAT4 family.</text>
</comment>
<organism evidence="9 10">
    <name type="scientific">Phyllosticta citribraziliensis</name>
    <dbReference type="NCBI Taxonomy" id="989973"/>
    <lineage>
        <taxon>Eukaryota</taxon>
        <taxon>Fungi</taxon>
        <taxon>Dikarya</taxon>
        <taxon>Ascomycota</taxon>
        <taxon>Pezizomycotina</taxon>
        <taxon>Dothideomycetes</taxon>
        <taxon>Dothideomycetes incertae sedis</taxon>
        <taxon>Botryosphaeriales</taxon>
        <taxon>Phyllostictaceae</taxon>
        <taxon>Phyllosticta</taxon>
    </lineage>
</organism>
<dbReference type="InterPro" id="IPR049326">
    <property type="entry name" value="Rhodopsin_dom_fungi"/>
</dbReference>
<feature type="compositionally biased region" description="Low complexity" evidence="6">
    <location>
        <begin position="526"/>
        <end position="541"/>
    </location>
</feature>
<evidence type="ECO:0000256" key="7">
    <source>
        <dbReference type="SAM" id="Phobius"/>
    </source>
</evidence>
<evidence type="ECO:0000256" key="3">
    <source>
        <dbReference type="ARBA" id="ARBA00022989"/>
    </source>
</evidence>
<dbReference type="RefSeq" id="XP_066653721.1">
    <property type="nucleotide sequence ID" value="XM_066800765.1"/>
</dbReference>
<feature type="compositionally biased region" description="Low complexity" evidence="6">
    <location>
        <begin position="572"/>
        <end position="594"/>
    </location>
</feature>
<evidence type="ECO:0000313" key="9">
    <source>
        <dbReference type="EMBL" id="KAK7534996.1"/>
    </source>
</evidence>
<dbReference type="GeneID" id="92033671"/>
<feature type="transmembrane region" description="Helical" evidence="7">
    <location>
        <begin position="65"/>
        <end position="88"/>
    </location>
</feature>
<evidence type="ECO:0000256" key="2">
    <source>
        <dbReference type="ARBA" id="ARBA00022692"/>
    </source>
</evidence>
<feature type="region of interest" description="Disordered" evidence="6">
    <location>
        <begin position="428"/>
        <end position="737"/>
    </location>
</feature>
<dbReference type="Proteomes" id="UP001360953">
    <property type="component" value="Unassembled WGS sequence"/>
</dbReference>
<keyword evidence="4 7" id="KW-0472">Membrane</keyword>
<feature type="transmembrane region" description="Helical" evidence="7">
    <location>
        <begin position="195"/>
        <end position="218"/>
    </location>
</feature>
<feature type="compositionally biased region" description="Low complexity" evidence="6">
    <location>
        <begin position="658"/>
        <end position="670"/>
    </location>
</feature>